<organism evidence="3 4">
    <name type="scientific">Pseudoalteromonas amylolytica</name>
    <dbReference type="NCBI Taxonomy" id="1859457"/>
    <lineage>
        <taxon>Bacteria</taxon>
        <taxon>Pseudomonadati</taxon>
        <taxon>Pseudomonadota</taxon>
        <taxon>Gammaproteobacteria</taxon>
        <taxon>Alteromonadales</taxon>
        <taxon>Pseudoalteromonadaceae</taxon>
        <taxon>Pseudoalteromonas</taxon>
    </lineage>
</organism>
<proteinExistence type="predicted"/>
<sequence length="121" mass="13742">MEERRKFTRVLFSTPALLMTASGDYHCQLLDLSFKGALVTLPQGYVPLKDELASIKVSLPDSDIVISMEVEVRHVEHDHLGLHCSQIDLDSVTHLKRLIQLNVGDEHILHRELSQLIHLPE</sequence>
<name>A0A1S1MWG5_9GAMM</name>
<dbReference type="AlphaFoldDB" id="A0A1S1MWG5"/>
<dbReference type="InterPro" id="IPR027021">
    <property type="entry name" value="C-di-GMP_BP_PA4608"/>
</dbReference>
<accession>A0A1S1MWG5</accession>
<evidence type="ECO:0000313" key="4">
    <source>
        <dbReference type="Proteomes" id="UP000179786"/>
    </source>
</evidence>
<comment type="function">
    <text evidence="1">Binds the second messenger bis-(3'-5') cyclic dimeric guanosine monophosphate (c-di-GMP). Can bind two c-di-GMP molecules per monomer. May play a role in bacterial second-messenger regulated processes. Binding to c-di-GMP induces a conformational change of the C- and N-termini resulting in the exposure of a highly negative surface on one side of the protein to a possible effector protein.</text>
</comment>
<evidence type="ECO:0000256" key="1">
    <source>
        <dbReference type="PIRNR" id="PIRNR028141"/>
    </source>
</evidence>
<dbReference type="Proteomes" id="UP000179786">
    <property type="component" value="Unassembled WGS sequence"/>
</dbReference>
<dbReference type="EMBL" id="MKJU01000025">
    <property type="protein sequence ID" value="OHU91239.1"/>
    <property type="molecule type" value="Genomic_DNA"/>
</dbReference>
<comment type="subunit">
    <text evidence="1">Monomer in both c-di-GMP-bound and free forms.</text>
</comment>
<evidence type="ECO:0000259" key="2">
    <source>
        <dbReference type="Pfam" id="PF07238"/>
    </source>
</evidence>
<keyword evidence="1" id="KW-0547">Nucleotide-binding</keyword>
<keyword evidence="1" id="KW-0973">c-di-GMP</keyword>
<dbReference type="OrthoDB" id="5298508at2"/>
<feature type="domain" description="PilZ" evidence="2">
    <location>
        <begin position="3"/>
        <end position="99"/>
    </location>
</feature>
<dbReference type="SUPFAM" id="SSF141371">
    <property type="entry name" value="PilZ domain-like"/>
    <property type="match status" value="1"/>
</dbReference>
<gene>
    <name evidence="3" type="ORF">BET10_10435</name>
</gene>
<dbReference type="GO" id="GO:0035438">
    <property type="term" value="F:cyclic-di-GMP binding"/>
    <property type="evidence" value="ECO:0007669"/>
    <property type="project" value="InterPro"/>
</dbReference>
<protein>
    <recommendedName>
        <fullName evidence="1">Cyclic diguanosine monophosphate-binding protein</fullName>
        <shortName evidence="1">c-di-GMP-binding protein</shortName>
    </recommendedName>
    <alternativeName>
        <fullName evidence="1">Pilz domain-containing protein</fullName>
    </alternativeName>
</protein>
<dbReference type="Pfam" id="PF07238">
    <property type="entry name" value="PilZ"/>
    <property type="match status" value="1"/>
</dbReference>
<dbReference type="InterPro" id="IPR009875">
    <property type="entry name" value="PilZ_domain"/>
</dbReference>
<evidence type="ECO:0000313" key="3">
    <source>
        <dbReference type="EMBL" id="OHU91239.1"/>
    </source>
</evidence>
<dbReference type="STRING" id="1859457.BET10_10435"/>
<reference evidence="3 4" key="1">
    <citation type="submission" date="2016-09" db="EMBL/GenBank/DDBJ databases">
        <title>Pseudoalteromonas amylolytica sp. nov., isolated from the surface seawater.</title>
        <authorList>
            <person name="Wu Y.-H."/>
            <person name="Cheng H."/>
            <person name="Jin X.-B."/>
            <person name="Wang C.-S."/>
            <person name="Xu X.-W."/>
        </authorList>
    </citation>
    <scope>NUCLEOTIDE SEQUENCE [LARGE SCALE GENOMIC DNA]</scope>
    <source>
        <strain evidence="3 4">JW1</strain>
    </source>
</reference>
<keyword evidence="4" id="KW-1185">Reference proteome</keyword>
<dbReference type="RefSeq" id="WP_070984972.1">
    <property type="nucleotide sequence ID" value="NZ_MKJU01000025.1"/>
</dbReference>
<dbReference type="PIRSF" id="PIRSF028141">
    <property type="entry name" value="C-di-GMP_BP_PA4608"/>
    <property type="match status" value="1"/>
</dbReference>
<dbReference type="Gene3D" id="2.40.10.220">
    <property type="entry name" value="predicted glycosyltransferase like domains"/>
    <property type="match status" value="1"/>
</dbReference>
<comment type="caution">
    <text evidence="3">The sequence shown here is derived from an EMBL/GenBank/DDBJ whole genome shotgun (WGS) entry which is preliminary data.</text>
</comment>